<reference evidence="8" key="1">
    <citation type="submission" date="2022-08" db="EMBL/GenBank/DDBJ databases">
        <title>Genome analysis of Corynebacteriales strain.</title>
        <authorList>
            <person name="Lee S.D."/>
        </authorList>
    </citation>
    <scope>NUCLEOTIDE SEQUENCE</scope>
    <source>
        <strain evidence="8">D3-21</strain>
    </source>
</reference>
<keyword evidence="4 8" id="KW-0808">Transferase</keyword>
<dbReference type="InterPro" id="IPR007213">
    <property type="entry name" value="Ppm1/Ppm2/Tcmp"/>
</dbReference>
<evidence type="ECO:0000256" key="3">
    <source>
        <dbReference type="ARBA" id="ARBA00022603"/>
    </source>
</evidence>
<comment type="function">
    <text evidence="1 6">Exhibits S-adenosyl-L-methionine-dependent methyltransferase activity.</text>
</comment>
<dbReference type="Gene3D" id="3.40.50.150">
    <property type="entry name" value="Vaccinia Virus protein VP39"/>
    <property type="match status" value="1"/>
</dbReference>
<dbReference type="GO" id="GO:0008168">
    <property type="term" value="F:methyltransferase activity"/>
    <property type="evidence" value="ECO:0007669"/>
    <property type="project" value="UniProtKB-UniRule"/>
</dbReference>
<dbReference type="RefSeq" id="WP_277834823.1">
    <property type="nucleotide sequence ID" value="NZ_JAAIVF010000007.1"/>
</dbReference>
<dbReference type="InterPro" id="IPR011610">
    <property type="entry name" value="SAM_mthyl_Trfase_ML2640-like"/>
</dbReference>
<dbReference type="NCBIfam" id="TIGR00027">
    <property type="entry name" value="mthyl_TIGR00027"/>
    <property type="match status" value="1"/>
</dbReference>
<proteinExistence type="inferred from homology"/>
<sequence length="280" mass="31226">MNAPSGVGKTAVLVAAARERESLRADHLFVDPWAHAFVEASGWIPQHEAADEPRDDQLTLWMAARTRFLDDFVLDAVRGGCTQVAILGAGLDTRALRLDWPAPVTIFEVDTAPMLEFKRSVLGAAQPEATVTRVTLPVDLRTDWPDVLRRAEFHDDHPTAWVLEGLLMYLTPQDVDVLMTRIAAMSAPGSRLGATLTSSHFLEDAQTLPQLPDSPIDRDEWRELLRSNGPDDPTRWLDRYGWRGEVFPTADLARKYGRTPPPLDESSHQGDRWMVSATRG</sequence>
<keyword evidence="3 6" id="KW-0489">Methyltransferase</keyword>
<feature type="region of interest" description="Disordered" evidence="7">
    <location>
        <begin position="256"/>
        <end position="280"/>
    </location>
</feature>
<evidence type="ECO:0000313" key="9">
    <source>
        <dbReference type="Proteomes" id="UP001152755"/>
    </source>
</evidence>
<evidence type="ECO:0000256" key="7">
    <source>
        <dbReference type="SAM" id="MobiDB-lite"/>
    </source>
</evidence>
<dbReference type="PANTHER" id="PTHR43619">
    <property type="entry name" value="S-ADENOSYL-L-METHIONINE-DEPENDENT METHYLTRANSFERASE YKTD-RELATED"/>
    <property type="match status" value="1"/>
</dbReference>
<dbReference type="SUPFAM" id="SSF53335">
    <property type="entry name" value="S-adenosyl-L-methionine-dependent methyltransferases"/>
    <property type="match status" value="1"/>
</dbReference>
<evidence type="ECO:0000256" key="4">
    <source>
        <dbReference type="ARBA" id="ARBA00022679"/>
    </source>
</evidence>
<protein>
    <recommendedName>
        <fullName evidence="6">S-adenosyl-L-methionine-dependent methyltransferase</fullName>
        <ecNumber evidence="6">2.1.1.-</ecNumber>
    </recommendedName>
</protein>
<keyword evidence="5 6" id="KW-0949">S-adenosyl-L-methionine</keyword>
<accession>A0A9X4M144</accession>
<evidence type="ECO:0000256" key="6">
    <source>
        <dbReference type="RuleBase" id="RU362030"/>
    </source>
</evidence>
<evidence type="ECO:0000256" key="2">
    <source>
        <dbReference type="ARBA" id="ARBA00008138"/>
    </source>
</evidence>
<comment type="caution">
    <text evidence="8">The sequence shown here is derived from an EMBL/GenBank/DDBJ whole genome shotgun (WGS) entry which is preliminary data.</text>
</comment>
<dbReference type="PANTHER" id="PTHR43619:SF2">
    <property type="entry name" value="S-ADENOSYL-L-METHIONINE-DEPENDENT METHYLTRANSFERASES SUPERFAMILY PROTEIN"/>
    <property type="match status" value="1"/>
</dbReference>
<dbReference type="EC" id="2.1.1.-" evidence="6"/>
<keyword evidence="9" id="KW-1185">Reference proteome</keyword>
<dbReference type="GO" id="GO:0032259">
    <property type="term" value="P:methylation"/>
    <property type="evidence" value="ECO:0007669"/>
    <property type="project" value="UniProtKB-KW"/>
</dbReference>
<dbReference type="EMBL" id="JANRHA010000005">
    <property type="protein sequence ID" value="MDG3014837.1"/>
    <property type="molecule type" value="Genomic_DNA"/>
</dbReference>
<dbReference type="InterPro" id="IPR029063">
    <property type="entry name" value="SAM-dependent_MTases_sf"/>
</dbReference>
<evidence type="ECO:0000256" key="5">
    <source>
        <dbReference type="ARBA" id="ARBA00022691"/>
    </source>
</evidence>
<dbReference type="Pfam" id="PF04072">
    <property type="entry name" value="LCM"/>
    <property type="match status" value="1"/>
</dbReference>
<evidence type="ECO:0000256" key="1">
    <source>
        <dbReference type="ARBA" id="ARBA00003907"/>
    </source>
</evidence>
<evidence type="ECO:0000313" key="8">
    <source>
        <dbReference type="EMBL" id="MDG3014837.1"/>
    </source>
</evidence>
<dbReference type="Proteomes" id="UP001152755">
    <property type="component" value="Unassembled WGS sequence"/>
</dbReference>
<comment type="similarity">
    <text evidence="2 6">Belongs to the UPF0677 family.</text>
</comment>
<name>A0A9X4M144_9ACTN</name>
<organism evidence="8 9">
    <name type="scientific">Speluncibacter jeojiensis</name>
    <dbReference type="NCBI Taxonomy" id="2710754"/>
    <lineage>
        <taxon>Bacteria</taxon>
        <taxon>Bacillati</taxon>
        <taxon>Actinomycetota</taxon>
        <taxon>Actinomycetes</taxon>
        <taxon>Mycobacteriales</taxon>
        <taxon>Speluncibacteraceae</taxon>
        <taxon>Speluncibacter</taxon>
    </lineage>
</organism>
<gene>
    <name evidence="8" type="ORF">NVS88_09735</name>
</gene>
<dbReference type="AlphaFoldDB" id="A0A9X4M144"/>